<reference evidence="3 4" key="2">
    <citation type="submission" date="2024-10" db="EMBL/GenBank/DDBJ databases">
        <authorList>
            <person name="Ryan C."/>
        </authorList>
    </citation>
    <scope>NUCLEOTIDE SEQUENCE [LARGE SCALE GENOMIC DNA]</scope>
</reference>
<dbReference type="EMBL" id="OZ075127">
    <property type="protein sequence ID" value="CAL4945501.1"/>
    <property type="molecule type" value="Genomic_DNA"/>
</dbReference>
<proteinExistence type="predicted"/>
<evidence type="ECO:0000313" key="3">
    <source>
        <dbReference type="EMBL" id="CAL4945501.1"/>
    </source>
</evidence>
<keyword evidence="4" id="KW-1185">Reference proteome</keyword>
<protein>
    <submittedName>
        <fullName evidence="3">Uncharacterized protein</fullName>
    </submittedName>
</protein>
<feature type="region of interest" description="Disordered" evidence="2">
    <location>
        <begin position="240"/>
        <end position="277"/>
    </location>
</feature>
<reference evidence="4" key="1">
    <citation type="submission" date="2024-06" db="EMBL/GenBank/DDBJ databases">
        <authorList>
            <person name="Ryan C."/>
        </authorList>
    </citation>
    <scope>NUCLEOTIDE SEQUENCE [LARGE SCALE GENOMIC DNA]</scope>
</reference>
<sequence>MAEYGNLVMVTRARDVEGFPSLLDEMLWRGNFSYRPEYSVYAWGHGPGLVDYFAAMFIPQRLVEGEHHSYNLVAHGTSIGMAIQEVAYKAMSLLRQEIPELWLPPFQNFPIQSIQPGVNLFNQPPVGAPLYERRMTELVKAQDRHMRCLRAELRETRRRFNELQHSVDMSVRMGRVSPNVLYGPNDHTVQEIAPEELTYPMVQGINIPQPVQRQPRISNGLRVRRFACTDWSRETVYGGQLENLTHPETDPDDTGSPNAHLLDEFPPFFERAPYGPN</sequence>
<keyword evidence="1" id="KW-0175">Coiled coil</keyword>
<accession>A0ABC8YNM8</accession>
<dbReference type="Proteomes" id="UP001497457">
    <property type="component" value="Chromosome 17b"/>
</dbReference>
<gene>
    <name evidence="3" type="ORF">URODEC1_LOCUS35505</name>
</gene>
<evidence type="ECO:0000313" key="4">
    <source>
        <dbReference type="Proteomes" id="UP001497457"/>
    </source>
</evidence>
<feature type="coiled-coil region" evidence="1">
    <location>
        <begin position="139"/>
        <end position="166"/>
    </location>
</feature>
<evidence type="ECO:0000256" key="2">
    <source>
        <dbReference type="SAM" id="MobiDB-lite"/>
    </source>
</evidence>
<evidence type="ECO:0000256" key="1">
    <source>
        <dbReference type="SAM" id="Coils"/>
    </source>
</evidence>
<dbReference type="AlphaFoldDB" id="A0ABC8YNM8"/>
<name>A0ABC8YNM8_9POAL</name>
<organism evidence="3 4">
    <name type="scientific">Urochloa decumbens</name>
    <dbReference type="NCBI Taxonomy" id="240449"/>
    <lineage>
        <taxon>Eukaryota</taxon>
        <taxon>Viridiplantae</taxon>
        <taxon>Streptophyta</taxon>
        <taxon>Embryophyta</taxon>
        <taxon>Tracheophyta</taxon>
        <taxon>Spermatophyta</taxon>
        <taxon>Magnoliopsida</taxon>
        <taxon>Liliopsida</taxon>
        <taxon>Poales</taxon>
        <taxon>Poaceae</taxon>
        <taxon>PACMAD clade</taxon>
        <taxon>Panicoideae</taxon>
        <taxon>Panicodae</taxon>
        <taxon>Paniceae</taxon>
        <taxon>Melinidinae</taxon>
        <taxon>Urochloa</taxon>
    </lineage>
</organism>